<dbReference type="Pfam" id="PF04471">
    <property type="entry name" value="Mrr_cat"/>
    <property type="match status" value="1"/>
</dbReference>
<dbReference type="PIRSF" id="PIRSF031853">
    <property type="entry name" value="UPC031853"/>
    <property type="match status" value="1"/>
</dbReference>
<feature type="region of interest" description="Disordered" evidence="1">
    <location>
        <begin position="168"/>
        <end position="191"/>
    </location>
</feature>
<dbReference type="RefSeq" id="WP_022920435.1">
    <property type="nucleotide sequence ID" value="NZ_BMLB01000002.1"/>
</dbReference>
<dbReference type="EMBL" id="BMLB01000002">
    <property type="protein sequence ID" value="GGK64151.1"/>
    <property type="molecule type" value="Genomic_DNA"/>
</dbReference>
<keyword evidence="3" id="KW-0540">Nuclease</keyword>
<evidence type="ECO:0000313" key="3">
    <source>
        <dbReference type="EMBL" id="GGK64151.1"/>
    </source>
</evidence>
<sequence length="358" mass="38419">MEARAWVVRAGRHGEDEGSNLQEGRATIGWHEIGDLTEMQTREQVRRIVDEVFAGDHPSRQAIFAGQLWAFRDTIRAGDLILMPLKSQPGQIAFGRCTGEYAYDREADAHRRHFRPVQWQPDLVPRSALGGDLLAMVNASMTVFSPSRNDAANRLRAVAATGVDPGLSGGSTAGAGAGGDGLDASGNAGDAQVTDPAPAPTLDAIKDQVRAFVMTRFREHELTRLVAAILEALGFVCDVSPAGPDGGVDILAGSGPLGFDAPTIVVEVKSEPGAVGSAVLRTLHSAVTRYNAHHGVLVAWGGVSKPAMAEFSHLRTTIRVWDSETLLDKLFQTYPRLPEHIRAQLPLKQAWVLDDESA</sequence>
<accession>A0ABQ2F6N6</accession>
<keyword evidence="4" id="KW-1185">Reference proteome</keyword>
<dbReference type="Proteomes" id="UP000662111">
    <property type="component" value="Unassembled WGS sequence"/>
</dbReference>
<comment type="caution">
    <text evidence="3">The sequence shown here is derived from an EMBL/GenBank/DDBJ whole genome shotgun (WGS) entry which is preliminary data.</text>
</comment>
<dbReference type="PANTHER" id="PTHR30015">
    <property type="entry name" value="MRR RESTRICTION SYSTEM PROTEIN"/>
    <property type="match status" value="1"/>
</dbReference>
<feature type="compositionally biased region" description="Low complexity" evidence="1">
    <location>
        <begin position="182"/>
        <end position="191"/>
    </location>
</feature>
<organism evidence="3 4">
    <name type="scientific">Ornithinimicrobium pekingense</name>
    <dbReference type="NCBI Taxonomy" id="384677"/>
    <lineage>
        <taxon>Bacteria</taxon>
        <taxon>Bacillati</taxon>
        <taxon>Actinomycetota</taxon>
        <taxon>Actinomycetes</taxon>
        <taxon>Micrococcales</taxon>
        <taxon>Ornithinimicrobiaceae</taxon>
        <taxon>Ornithinimicrobium</taxon>
    </lineage>
</organism>
<proteinExistence type="predicted"/>
<dbReference type="InterPro" id="IPR011856">
    <property type="entry name" value="tRNA_endonuc-like_dom_sf"/>
</dbReference>
<protein>
    <submittedName>
        <fullName evidence="3">Restriction endonuclease</fullName>
    </submittedName>
</protein>
<dbReference type="InterPro" id="IPR007560">
    <property type="entry name" value="Restrct_endonuc_IV_Mrr"/>
</dbReference>
<keyword evidence="3" id="KW-0255">Endonuclease</keyword>
<keyword evidence="3" id="KW-0378">Hydrolase</keyword>
<feature type="domain" description="Restriction endonuclease type IV Mrr" evidence="2">
    <location>
        <begin position="216"/>
        <end position="328"/>
    </location>
</feature>
<dbReference type="Gene3D" id="3.40.1350.10">
    <property type="match status" value="1"/>
</dbReference>
<dbReference type="InterPro" id="IPR011335">
    <property type="entry name" value="Restrct_endonuc-II-like"/>
</dbReference>
<feature type="compositionally biased region" description="Gly residues" evidence="1">
    <location>
        <begin position="168"/>
        <end position="181"/>
    </location>
</feature>
<evidence type="ECO:0000313" key="4">
    <source>
        <dbReference type="Proteomes" id="UP000662111"/>
    </source>
</evidence>
<dbReference type="InterPro" id="IPR052906">
    <property type="entry name" value="Type_IV_Methyl-Rstrct_Enzyme"/>
</dbReference>
<dbReference type="SUPFAM" id="SSF52980">
    <property type="entry name" value="Restriction endonuclease-like"/>
    <property type="match status" value="1"/>
</dbReference>
<dbReference type="InterPro" id="IPR016984">
    <property type="entry name" value="UCP031853"/>
</dbReference>
<gene>
    <name evidence="3" type="ORF">GCM10011509_10720</name>
</gene>
<evidence type="ECO:0000259" key="2">
    <source>
        <dbReference type="Pfam" id="PF04471"/>
    </source>
</evidence>
<dbReference type="PANTHER" id="PTHR30015:SF7">
    <property type="entry name" value="TYPE IV METHYL-DIRECTED RESTRICTION ENZYME ECOKMRR"/>
    <property type="match status" value="1"/>
</dbReference>
<reference evidence="4" key="1">
    <citation type="journal article" date="2019" name="Int. J. Syst. Evol. Microbiol.">
        <title>The Global Catalogue of Microorganisms (GCM) 10K type strain sequencing project: providing services to taxonomists for standard genome sequencing and annotation.</title>
        <authorList>
            <consortium name="The Broad Institute Genomics Platform"/>
            <consortium name="The Broad Institute Genome Sequencing Center for Infectious Disease"/>
            <person name="Wu L."/>
            <person name="Ma J."/>
        </authorList>
    </citation>
    <scope>NUCLEOTIDE SEQUENCE [LARGE SCALE GENOMIC DNA]</scope>
    <source>
        <strain evidence="4">CGMCC 1.5362</strain>
    </source>
</reference>
<evidence type="ECO:0000256" key="1">
    <source>
        <dbReference type="SAM" id="MobiDB-lite"/>
    </source>
</evidence>
<dbReference type="GO" id="GO:0004519">
    <property type="term" value="F:endonuclease activity"/>
    <property type="evidence" value="ECO:0007669"/>
    <property type="project" value="UniProtKB-KW"/>
</dbReference>
<name>A0ABQ2F6N6_9MICO</name>